<proteinExistence type="predicted"/>
<dbReference type="InterPro" id="IPR037923">
    <property type="entry name" value="HTH-like"/>
</dbReference>
<dbReference type="InterPro" id="IPR009057">
    <property type="entry name" value="Homeodomain-like_sf"/>
</dbReference>
<dbReference type="SUPFAM" id="SSF46689">
    <property type="entry name" value="Homeodomain-like"/>
    <property type="match status" value="2"/>
</dbReference>
<dbReference type="SMART" id="SM00342">
    <property type="entry name" value="HTH_ARAC"/>
    <property type="match status" value="1"/>
</dbReference>
<keyword evidence="1" id="KW-0805">Transcription regulation</keyword>
<dbReference type="PANTHER" id="PTHR43280:SF27">
    <property type="entry name" value="TRANSCRIPTIONAL REGULATOR MTLR"/>
    <property type="match status" value="1"/>
</dbReference>
<comment type="caution">
    <text evidence="5">The sequence shown here is derived from an EMBL/GenBank/DDBJ whole genome shotgun (WGS) entry which is preliminary data.</text>
</comment>
<dbReference type="Gene3D" id="1.10.10.60">
    <property type="entry name" value="Homeodomain-like"/>
    <property type="match status" value="2"/>
</dbReference>
<dbReference type="Proteomes" id="UP000239263">
    <property type="component" value="Unassembled WGS sequence"/>
</dbReference>
<dbReference type="OrthoDB" id="9816011at2"/>
<dbReference type="RefSeq" id="WP_105055160.1">
    <property type="nucleotide sequence ID" value="NZ_CAWNRT010000001.1"/>
</dbReference>
<evidence type="ECO:0000313" key="6">
    <source>
        <dbReference type="Proteomes" id="UP000239263"/>
    </source>
</evidence>
<organism evidence="5 6">
    <name type="scientific">Aliivibrio sifiae</name>
    <dbReference type="NCBI Taxonomy" id="566293"/>
    <lineage>
        <taxon>Bacteria</taxon>
        <taxon>Pseudomonadati</taxon>
        <taxon>Pseudomonadota</taxon>
        <taxon>Gammaproteobacteria</taxon>
        <taxon>Vibrionales</taxon>
        <taxon>Vibrionaceae</taxon>
        <taxon>Aliivibrio</taxon>
    </lineage>
</organism>
<dbReference type="AlphaFoldDB" id="A0A2S7XE96"/>
<evidence type="ECO:0000256" key="2">
    <source>
        <dbReference type="ARBA" id="ARBA00023125"/>
    </source>
</evidence>
<dbReference type="GO" id="GO:0043565">
    <property type="term" value="F:sequence-specific DNA binding"/>
    <property type="evidence" value="ECO:0007669"/>
    <property type="project" value="InterPro"/>
</dbReference>
<evidence type="ECO:0000313" key="5">
    <source>
        <dbReference type="EMBL" id="PQJ89669.1"/>
    </source>
</evidence>
<dbReference type="PANTHER" id="PTHR43280">
    <property type="entry name" value="ARAC-FAMILY TRANSCRIPTIONAL REGULATOR"/>
    <property type="match status" value="1"/>
</dbReference>
<accession>A0A2S7XE96</accession>
<dbReference type="PROSITE" id="PS01124">
    <property type="entry name" value="HTH_ARAC_FAMILY_2"/>
    <property type="match status" value="1"/>
</dbReference>
<sequence>MKANLERVPIRLGSSWRYKKIDGVEKSYHWHFHHEYELVLFRKNNAQGMVGHFEGEIENNTLWLIPPKMPHAIELLDENNERQCESHIIWLPKDWVENMIFSCTELRRMAELLKRSSNGLCFSKSTAEDVYQLIGKLFKGSVFDDLGYLMQILGCLCSDKETKQLQLFSKQEAIDKEGKEKIDLVCKYIDDNYQNTITLLNVANHLCASESTVHRLFQSHFGESFSQYLKKFRLNHAANLLTHSRLPIGIVAEQVGYRNQTNFNRLFKDYKHLTPNQYRKKFSGF</sequence>
<evidence type="ECO:0000256" key="1">
    <source>
        <dbReference type="ARBA" id="ARBA00023015"/>
    </source>
</evidence>
<feature type="domain" description="HTH araC/xylS-type" evidence="4">
    <location>
        <begin position="183"/>
        <end position="281"/>
    </location>
</feature>
<gene>
    <name evidence="5" type="ORF">BTO22_08770</name>
</gene>
<reference evidence="5 6" key="1">
    <citation type="submission" date="2016-12" db="EMBL/GenBank/DDBJ databases">
        <title>Diversity of luminous bacteria.</title>
        <authorList>
            <person name="Yoshizawa S."/>
            <person name="Kogure K."/>
        </authorList>
    </citation>
    <scope>NUCLEOTIDE SEQUENCE [LARGE SCALE GENOMIC DNA]</scope>
    <source>
        <strain evidence="5 6">ATCC 33715</strain>
    </source>
</reference>
<dbReference type="GO" id="GO:0003700">
    <property type="term" value="F:DNA-binding transcription factor activity"/>
    <property type="evidence" value="ECO:0007669"/>
    <property type="project" value="InterPro"/>
</dbReference>
<dbReference type="EMBL" id="MSCO01000001">
    <property type="protein sequence ID" value="PQJ89669.1"/>
    <property type="molecule type" value="Genomic_DNA"/>
</dbReference>
<dbReference type="InterPro" id="IPR018060">
    <property type="entry name" value="HTH_AraC"/>
</dbReference>
<protein>
    <submittedName>
        <fullName evidence="5">AraC family transcriptional regulator</fullName>
    </submittedName>
</protein>
<keyword evidence="2" id="KW-0238">DNA-binding</keyword>
<dbReference type="SUPFAM" id="SSF51215">
    <property type="entry name" value="Regulatory protein AraC"/>
    <property type="match status" value="1"/>
</dbReference>
<evidence type="ECO:0000259" key="4">
    <source>
        <dbReference type="PROSITE" id="PS01124"/>
    </source>
</evidence>
<evidence type="ECO:0000256" key="3">
    <source>
        <dbReference type="ARBA" id="ARBA00023163"/>
    </source>
</evidence>
<keyword evidence="3" id="KW-0804">Transcription</keyword>
<dbReference type="Pfam" id="PF12833">
    <property type="entry name" value="HTH_18"/>
    <property type="match status" value="1"/>
</dbReference>
<name>A0A2S7XE96_9GAMM</name>